<dbReference type="CDD" id="cd07377">
    <property type="entry name" value="WHTH_GntR"/>
    <property type="match status" value="1"/>
</dbReference>
<keyword evidence="2" id="KW-0238">DNA-binding</keyword>
<sequence>MTESASTPKYQVIANDLRDKIIAGTYAVGSQLPTKAELMTHYDVALNTVDRALDVLRDLGLIESQQGVGTFVRTANASQKADLEARVKLLESQVSELYELIEGSAAKGPRRQ</sequence>
<dbReference type="Proteomes" id="UP000683310">
    <property type="component" value="Chromosome"/>
</dbReference>
<keyword evidence="6" id="KW-1185">Reference proteome</keyword>
<name>A0ABX8CYG0_9NOCA</name>
<dbReference type="InterPro" id="IPR036388">
    <property type="entry name" value="WH-like_DNA-bd_sf"/>
</dbReference>
<dbReference type="Gene3D" id="1.10.10.10">
    <property type="entry name" value="Winged helix-like DNA-binding domain superfamily/Winged helix DNA-binding domain"/>
    <property type="match status" value="1"/>
</dbReference>
<dbReference type="InterPro" id="IPR000524">
    <property type="entry name" value="Tscrpt_reg_HTH_GntR"/>
</dbReference>
<gene>
    <name evidence="5" type="ORF">KHQ06_18360</name>
</gene>
<dbReference type="PANTHER" id="PTHR44846">
    <property type="entry name" value="MANNOSYL-D-GLYCERATE TRANSPORT/METABOLISM SYSTEM REPRESSOR MNGR-RELATED"/>
    <property type="match status" value="1"/>
</dbReference>
<dbReference type="PROSITE" id="PS50949">
    <property type="entry name" value="HTH_GNTR"/>
    <property type="match status" value="1"/>
</dbReference>
<dbReference type="InterPro" id="IPR036390">
    <property type="entry name" value="WH_DNA-bd_sf"/>
</dbReference>
<evidence type="ECO:0000259" key="4">
    <source>
        <dbReference type="PROSITE" id="PS50949"/>
    </source>
</evidence>
<evidence type="ECO:0000313" key="6">
    <source>
        <dbReference type="Proteomes" id="UP000683310"/>
    </source>
</evidence>
<evidence type="ECO:0000256" key="2">
    <source>
        <dbReference type="ARBA" id="ARBA00023125"/>
    </source>
</evidence>
<organism evidence="5 6">
    <name type="scientific">Nocardia tengchongensis</name>
    <dbReference type="NCBI Taxonomy" id="2055889"/>
    <lineage>
        <taxon>Bacteria</taxon>
        <taxon>Bacillati</taxon>
        <taxon>Actinomycetota</taxon>
        <taxon>Actinomycetes</taxon>
        <taxon>Mycobacteriales</taxon>
        <taxon>Nocardiaceae</taxon>
        <taxon>Nocardia</taxon>
    </lineage>
</organism>
<dbReference type="SMART" id="SM00345">
    <property type="entry name" value="HTH_GNTR"/>
    <property type="match status" value="1"/>
</dbReference>
<dbReference type="SUPFAM" id="SSF46785">
    <property type="entry name" value="Winged helix' DNA-binding domain"/>
    <property type="match status" value="1"/>
</dbReference>
<accession>A0ABX8CYG0</accession>
<feature type="domain" description="HTH gntR-type" evidence="4">
    <location>
        <begin position="7"/>
        <end position="75"/>
    </location>
</feature>
<evidence type="ECO:0000313" key="5">
    <source>
        <dbReference type="EMBL" id="QVI24509.1"/>
    </source>
</evidence>
<proteinExistence type="predicted"/>
<evidence type="ECO:0000256" key="1">
    <source>
        <dbReference type="ARBA" id="ARBA00023015"/>
    </source>
</evidence>
<evidence type="ECO:0000256" key="3">
    <source>
        <dbReference type="ARBA" id="ARBA00023163"/>
    </source>
</evidence>
<dbReference type="EMBL" id="CP074371">
    <property type="protein sequence ID" value="QVI24509.1"/>
    <property type="molecule type" value="Genomic_DNA"/>
</dbReference>
<protein>
    <submittedName>
        <fullName evidence="5">Winged helix-turn-helix transcriptional regulator</fullName>
    </submittedName>
</protein>
<reference evidence="5 6" key="1">
    <citation type="submission" date="2021-04" db="EMBL/GenBank/DDBJ databases">
        <title>Nocardia tengchongensis.</title>
        <authorList>
            <person name="Zhuang k."/>
            <person name="Ran Y."/>
            <person name="Li W."/>
        </authorList>
    </citation>
    <scope>NUCLEOTIDE SEQUENCE [LARGE SCALE GENOMIC DNA]</scope>
    <source>
        <strain evidence="5 6">CFH S0057</strain>
    </source>
</reference>
<keyword evidence="1" id="KW-0805">Transcription regulation</keyword>
<dbReference type="PANTHER" id="PTHR44846:SF17">
    <property type="entry name" value="GNTR-FAMILY TRANSCRIPTIONAL REGULATOR"/>
    <property type="match status" value="1"/>
</dbReference>
<dbReference type="InterPro" id="IPR050679">
    <property type="entry name" value="Bact_HTH_transcr_reg"/>
</dbReference>
<keyword evidence="3" id="KW-0804">Transcription</keyword>
<dbReference type="Pfam" id="PF00392">
    <property type="entry name" value="GntR"/>
    <property type="match status" value="1"/>
</dbReference>